<comment type="caution">
    <text evidence="1">The sequence shown here is derived from an EMBL/GenBank/DDBJ whole genome shotgun (WGS) entry which is preliminary data.</text>
</comment>
<reference evidence="1" key="1">
    <citation type="submission" date="2021-06" db="EMBL/GenBank/DDBJ databases">
        <authorList>
            <person name="Kallberg Y."/>
            <person name="Tangrot J."/>
            <person name="Rosling A."/>
        </authorList>
    </citation>
    <scope>NUCLEOTIDE SEQUENCE</scope>
    <source>
        <strain evidence="1">FL966</strain>
    </source>
</reference>
<dbReference type="Proteomes" id="UP000789759">
    <property type="component" value="Unassembled WGS sequence"/>
</dbReference>
<dbReference type="EMBL" id="CAJVQA010000957">
    <property type="protein sequence ID" value="CAG8497376.1"/>
    <property type="molecule type" value="Genomic_DNA"/>
</dbReference>
<name>A0A9N9EXV3_9GLOM</name>
<dbReference type="AlphaFoldDB" id="A0A9N9EXV3"/>
<protein>
    <submittedName>
        <fullName evidence="1">20930_t:CDS:1</fullName>
    </submittedName>
</protein>
<evidence type="ECO:0000313" key="1">
    <source>
        <dbReference type="EMBL" id="CAG8497376.1"/>
    </source>
</evidence>
<evidence type="ECO:0000313" key="2">
    <source>
        <dbReference type="Proteomes" id="UP000789759"/>
    </source>
</evidence>
<proteinExistence type="predicted"/>
<keyword evidence="2" id="KW-1185">Reference proteome</keyword>
<accession>A0A9N9EXV3</accession>
<sequence length="82" mass="9645">LTRFRALKQKHQANAIREEIIAKFQEALTKKKTKHLRKKKRNTQMQQLLPQAIKKEITTKRGIDKKVAVAELEEIKTEKHTS</sequence>
<gene>
    <name evidence="1" type="ORF">CPELLU_LOCUS2281</name>
</gene>
<feature type="non-terminal residue" evidence="1">
    <location>
        <position position="82"/>
    </location>
</feature>
<organism evidence="1 2">
    <name type="scientific">Cetraspora pellucida</name>
    <dbReference type="NCBI Taxonomy" id="1433469"/>
    <lineage>
        <taxon>Eukaryota</taxon>
        <taxon>Fungi</taxon>
        <taxon>Fungi incertae sedis</taxon>
        <taxon>Mucoromycota</taxon>
        <taxon>Glomeromycotina</taxon>
        <taxon>Glomeromycetes</taxon>
        <taxon>Diversisporales</taxon>
        <taxon>Gigasporaceae</taxon>
        <taxon>Cetraspora</taxon>
    </lineage>
</organism>